<comment type="caution">
    <text evidence="1">The sequence shown here is derived from an EMBL/GenBank/DDBJ whole genome shotgun (WGS) entry which is preliminary data.</text>
</comment>
<reference evidence="1 2" key="1">
    <citation type="submission" date="2019-11" db="EMBL/GenBank/DDBJ databases">
        <title>Whole genome sequence of Oryza granulata.</title>
        <authorList>
            <person name="Li W."/>
        </authorList>
    </citation>
    <scope>NUCLEOTIDE SEQUENCE [LARGE SCALE GENOMIC DNA]</scope>
    <source>
        <strain evidence="2">cv. Menghai</strain>
        <tissue evidence="1">Leaf</tissue>
    </source>
</reference>
<protein>
    <submittedName>
        <fullName evidence="1">Uncharacterized protein</fullName>
    </submittedName>
</protein>
<keyword evidence="2" id="KW-1185">Reference proteome</keyword>
<organism evidence="1 2">
    <name type="scientific">Oryza meyeriana var. granulata</name>
    <dbReference type="NCBI Taxonomy" id="110450"/>
    <lineage>
        <taxon>Eukaryota</taxon>
        <taxon>Viridiplantae</taxon>
        <taxon>Streptophyta</taxon>
        <taxon>Embryophyta</taxon>
        <taxon>Tracheophyta</taxon>
        <taxon>Spermatophyta</taxon>
        <taxon>Magnoliopsida</taxon>
        <taxon>Liliopsida</taxon>
        <taxon>Poales</taxon>
        <taxon>Poaceae</taxon>
        <taxon>BOP clade</taxon>
        <taxon>Oryzoideae</taxon>
        <taxon>Oryzeae</taxon>
        <taxon>Oryzinae</taxon>
        <taxon>Oryza</taxon>
        <taxon>Oryza meyeriana</taxon>
    </lineage>
</organism>
<accession>A0A6G1DUY3</accession>
<proteinExistence type="predicted"/>
<evidence type="ECO:0000313" key="1">
    <source>
        <dbReference type="EMBL" id="KAF0916330.1"/>
    </source>
</evidence>
<sequence length="67" mass="7379">MGKQKRGAGGVDSLRQRLLDGCWRRGAAARPGKCDVSVAGQYRRNYEYGRTAGKEPIEGSNPMMLNH</sequence>
<dbReference type="AlphaFoldDB" id="A0A6G1DUY3"/>
<dbReference type="Proteomes" id="UP000479710">
    <property type="component" value="Unassembled WGS sequence"/>
</dbReference>
<evidence type="ECO:0000313" key="2">
    <source>
        <dbReference type="Proteomes" id="UP000479710"/>
    </source>
</evidence>
<dbReference type="EMBL" id="SPHZ02000005">
    <property type="protein sequence ID" value="KAF0916330.1"/>
    <property type="molecule type" value="Genomic_DNA"/>
</dbReference>
<gene>
    <name evidence="1" type="ORF">E2562_005929</name>
</gene>
<name>A0A6G1DUY3_9ORYZ</name>